<gene>
    <name evidence="2" type="ORF">DesfrDRAFT_1211</name>
</gene>
<sequence>MGVRFYPGWQTTLPVGPRLFDFYDSQGDVTIANATSIPTTLDGPIQVARFGRLTVNAALTASNRCRGLMILCDSLIGGAAGSIAMYAKGAIPNFPWPLYDVTIPNSIVLQASKINQQDVLGCIRKTGTFLGDPVFWQYPDAAMADCVATLDPGLTLISAAGCGAATAPNSLTAGQPSGQHGATGNAGAKGPGSGASAAAFVQPTSTSIGGRGERGYPWGGGRGGQAANGYGAYGLPGDCYGVTWGVGGNLIIVCRGDITLAAGFVRSTNGVSGYSAGDGGSGAGANICIYGGTKTDAGTATANGGYSVPLNGYYGGPGGAAPITEKNFAQMGWAA</sequence>
<keyword evidence="3" id="KW-1185">Reference proteome</keyword>
<feature type="compositionally biased region" description="Polar residues" evidence="1">
    <location>
        <begin position="173"/>
        <end position="182"/>
    </location>
</feature>
<dbReference type="AlphaFoldDB" id="E1JUB2"/>
<evidence type="ECO:0000313" key="3">
    <source>
        <dbReference type="Proteomes" id="UP000006250"/>
    </source>
</evidence>
<proteinExistence type="predicted"/>
<dbReference type="Proteomes" id="UP000006250">
    <property type="component" value="Unassembled WGS sequence"/>
</dbReference>
<organism evidence="2 3">
    <name type="scientific">Solidesulfovibrio fructosivorans JJ]</name>
    <dbReference type="NCBI Taxonomy" id="596151"/>
    <lineage>
        <taxon>Bacteria</taxon>
        <taxon>Pseudomonadati</taxon>
        <taxon>Thermodesulfobacteriota</taxon>
        <taxon>Desulfovibrionia</taxon>
        <taxon>Desulfovibrionales</taxon>
        <taxon>Desulfovibrionaceae</taxon>
        <taxon>Solidesulfovibrio</taxon>
    </lineage>
</organism>
<evidence type="ECO:0000313" key="2">
    <source>
        <dbReference type="EMBL" id="EFL52042.1"/>
    </source>
</evidence>
<dbReference type="STRING" id="596151.DesfrDRAFT_1211"/>
<dbReference type="EMBL" id="AECZ01000006">
    <property type="protein sequence ID" value="EFL52042.1"/>
    <property type="molecule type" value="Genomic_DNA"/>
</dbReference>
<reference evidence="2 3" key="1">
    <citation type="submission" date="2010-08" db="EMBL/GenBank/DDBJ databases">
        <title>The draft genome of Desulfovibrio fructosovorans JJ.</title>
        <authorList>
            <consortium name="US DOE Joint Genome Institute (JGI-PGF)"/>
            <person name="Lucas S."/>
            <person name="Copeland A."/>
            <person name="Lapidus A."/>
            <person name="Cheng J.-F."/>
            <person name="Bruce D."/>
            <person name="Goodwin L."/>
            <person name="Pitluck S."/>
            <person name="Land M.L."/>
            <person name="Hauser L."/>
            <person name="Chang Y.-J."/>
            <person name="Jeffries C."/>
            <person name="Wall J.D."/>
            <person name="Stahl D.A."/>
            <person name="Arkin A.P."/>
            <person name="Dehal P."/>
            <person name="Stolyar S.M."/>
            <person name="Hazen T.C."/>
            <person name="Woyke T.J."/>
        </authorList>
    </citation>
    <scope>NUCLEOTIDE SEQUENCE [LARGE SCALE GENOMIC DNA]</scope>
    <source>
        <strain evidence="2 3">JJ</strain>
    </source>
</reference>
<dbReference type="RefSeq" id="WP_005992080.1">
    <property type="nucleotide sequence ID" value="NZ_AECZ01000006.1"/>
</dbReference>
<protein>
    <submittedName>
        <fullName evidence="2">Uncharacterized protein</fullName>
    </submittedName>
</protein>
<accession>E1JUB2</accession>
<dbReference type="OrthoDB" id="5460664at2"/>
<name>E1JUB2_SOLFR</name>
<comment type="caution">
    <text evidence="2">The sequence shown here is derived from an EMBL/GenBank/DDBJ whole genome shotgun (WGS) entry which is preliminary data.</text>
</comment>
<dbReference type="eggNOG" id="ENOG5031MSK">
    <property type="taxonomic scope" value="Bacteria"/>
</dbReference>
<evidence type="ECO:0000256" key="1">
    <source>
        <dbReference type="SAM" id="MobiDB-lite"/>
    </source>
</evidence>
<feature type="region of interest" description="Disordered" evidence="1">
    <location>
        <begin position="173"/>
        <end position="196"/>
    </location>
</feature>